<dbReference type="InterPro" id="IPR000531">
    <property type="entry name" value="Beta-barrel_TonB"/>
</dbReference>
<evidence type="ECO:0000256" key="10">
    <source>
        <dbReference type="RuleBase" id="RU003357"/>
    </source>
</evidence>
<sequence length="847" mass="95356">MISKPNRLFVIFFLLHAQVWGQEKIAPDTLPTRDLGELVVTATRQQESILKAPVSVEKLNVQAIQQSAQPGFFEAIQNLKGVQVITPSLGFRVINARGFAHTTNVRFVQLVDGVDNQAPHIGAPIANSLGPNDLDILSVEIIPGSASALYGMNAINGIAHFITKNPFDFPGISINQKIGVNNINSPDSESTPFYETNLRIAETWNAKWGLKINGTWMQGTDWHANNQQDLNPLTNSTTGLSADQNPGADRVNQYGDEASNRRTLTLDGIRYVVSRTGYAEKEVADYGLKNLKGDVTLFFRPKNHLEISYTFRAAHQNNIYQRTNRFRFEDYRTQQHALTFQSPKIQFRTYLTQENTGDSYNIRSMAENIDRSFKTDNQWFSDFSRHYLEASGIGMGVTDAMNLARSLADQGRILPNTPEMAAKIEELRSINNWDIGAALRVQARLFHAEYQQDISSWLLPRNFDFQVMYGLDYRTYIIVPDGNYFINPAEPGENLNYWKTGGFIQATKTFWQDRFKVNAVLRLDKYLYFEPRLNPRLAAVYTPSPQQSFRFSVQSGYRFPSIFEGFSNINSGGRKRIGGLPIMSAGIFENSFTQASITQYQRAVQSDVNTNGLDLAEAIRRNEGLLAKTDYSYLEPEQATSLEGGYRTELLGGKFALDADLYLNRFRNLIAQLDANVPKTSNSDSIGNYFLQNSTQDLYRLWTNSKTVSLNYGGSLGLSYNFFKGFWLGGNFTYARLSRQTRGDGLEDGFNTPEWIYNLSLGNPNLYKSLGFQVNFRQQAGFLWESALATGWVQGYSTLDAQLTMGIFKNLGSVKFGATNALNRYYYSFLGGPAIGGFYYTSLTFGL</sequence>
<dbReference type="SUPFAM" id="SSF56935">
    <property type="entry name" value="Porins"/>
    <property type="match status" value="1"/>
</dbReference>
<name>A0A2P8EA99_9BACT</name>
<dbReference type="Proteomes" id="UP000240708">
    <property type="component" value="Unassembled WGS sequence"/>
</dbReference>
<dbReference type="OrthoDB" id="1109208at2"/>
<evidence type="ECO:0000256" key="1">
    <source>
        <dbReference type="ARBA" id="ARBA00004571"/>
    </source>
</evidence>
<keyword evidence="5" id="KW-0732">Signal</keyword>
<evidence type="ECO:0000256" key="11">
    <source>
        <dbReference type="SAM" id="MobiDB-lite"/>
    </source>
</evidence>
<feature type="compositionally biased region" description="Polar residues" evidence="11">
    <location>
        <begin position="224"/>
        <end position="244"/>
    </location>
</feature>
<dbReference type="Pfam" id="PF07715">
    <property type="entry name" value="Plug"/>
    <property type="match status" value="1"/>
</dbReference>
<evidence type="ECO:0000259" key="13">
    <source>
        <dbReference type="Pfam" id="PF07715"/>
    </source>
</evidence>
<keyword evidence="8 14" id="KW-0675">Receptor</keyword>
<dbReference type="Pfam" id="PF00593">
    <property type="entry name" value="TonB_dep_Rec_b-barrel"/>
    <property type="match status" value="1"/>
</dbReference>
<accession>A0A2P8EA99</accession>
<dbReference type="PANTHER" id="PTHR30069:SF29">
    <property type="entry name" value="HEMOGLOBIN AND HEMOGLOBIN-HAPTOGLOBIN-BINDING PROTEIN 1-RELATED"/>
    <property type="match status" value="1"/>
</dbReference>
<feature type="domain" description="TonB-dependent receptor-like beta-barrel" evidence="12">
    <location>
        <begin position="320"/>
        <end position="820"/>
    </location>
</feature>
<evidence type="ECO:0000256" key="5">
    <source>
        <dbReference type="ARBA" id="ARBA00022729"/>
    </source>
</evidence>
<dbReference type="InterPro" id="IPR039426">
    <property type="entry name" value="TonB-dep_rcpt-like"/>
</dbReference>
<keyword evidence="6 10" id="KW-0798">TonB box</keyword>
<keyword evidence="9" id="KW-0998">Cell outer membrane</keyword>
<evidence type="ECO:0000256" key="6">
    <source>
        <dbReference type="ARBA" id="ARBA00023077"/>
    </source>
</evidence>
<keyword evidence="7 10" id="KW-0472">Membrane</keyword>
<evidence type="ECO:0000313" key="14">
    <source>
        <dbReference type="EMBL" id="PSL06399.1"/>
    </source>
</evidence>
<dbReference type="InterPro" id="IPR036942">
    <property type="entry name" value="Beta-barrel_TonB_sf"/>
</dbReference>
<comment type="similarity">
    <text evidence="10">Belongs to the TonB-dependent receptor family.</text>
</comment>
<dbReference type="GO" id="GO:0044718">
    <property type="term" value="P:siderophore transmembrane transport"/>
    <property type="evidence" value="ECO:0007669"/>
    <property type="project" value="TreeGrafter"/>
</dbReference>
<evidence type="ECO:0000259" key="12">
    <source>
        <dbReference type="Pfam" id="PF00593"/>
    </source>
</evidence>
<evidence type="ECO:0000256" key="9">
    <source>
        <dbReference type="ARBA" id="ARBA00023237"/>
    </source>
</evidence>
<dbReference type="InterPro" id="IPR012910">
    <property type="entry name" value="Plug_dom"/>
</dbReference>
<dbReference type="Gene3D" id="2.170.130.10">
    <property type="entry name" value="TonB-dependent receptor, plug domain"/>
    <property type="match status" value="1"/>
</dbReference>
<evidence type="ECO:0000256" key="4">
    <source>
        <dbReference type="ARBA" id="ARBA00022692"/>
    </source>
</evidence>
<evidence type="ECO:0000256" key="8">
    <source>
        <dbReference type="ARBA" id="ARBA00023170"/>
    </source>
</evidence>
<dbReference type="GO" id="GO:0009279">
    <property type="term" value="C:cell outer membrane"/>
    <property type="evidence" value="ECO:0007669"/>
    <property type="project" value="UniProtKB-SubCell"/>
</dbReference>
<dbReference type="PANTHER" id="PTHR30069">
    <property type="entry name" value="TONB-DEPENDENT OUTER MEMBRANE RECEPTOR"/>
    <property type="match status" value="1"/>
</dbReference>
<evidence type="ECO:0000313" key="15">
    <source>
        <dbReference type="Proteomes" id="UP000240708"/>
    </source>
</evidence>
<comment type="subcellular location">
    <subcellularLocation>
        <location evidence="1">Cell outer membrane</location>
        <topology evidence="1">Multi-pass membrane protein</topology>
    </subcellularLocation>
</comment>
<dbReference type="GO" id="GO:0015344">
    <property type="term" value="F:siderophore uptake transmembrane transporter activity"/>
    <property type="evidence" value="ECO:0007669"/>
    <property type="project" value="TreeGrafter"/>
</dbReference>
<reference evidence="14 15" key="1">
    <citation type="submission" date="2018-03" db="EMBL/GenBank/DDBJ databases">
        <title>Genomic Encyclopedia of Archaeal and Bacterial Type Strains, Phase II (KMG-II): from individual species to whole genera.</title>
        <authorList>
            <person name="Goeker M."/>
        </authorList>
    </citation>
    <scope>NUCLEOTIDE SEQUENCE [LARGE SCALE GENOMIC DNA]</scope>
    <source>
        <strain evidence="14 15">DSM 28057</strain>
    </source>
</reference>
<keyword evidence="15" id="KW-1185">Reference proteome</keyword>
<dbReference type="AlphaFoldDB" id="A0A2P8EA99"/>
<organism evidence="14 15">
    <name type="scientific">Cecembia rubra</name>
    <dbReference type="NCBI Taxonomy" id="1485585"/>
    <lineage>
        <taxon>Bacteria</taxon>
        <taxon>Pseudomonadati</taxon>
        <taxon>Bacteroidota</taxon>
        <taxon>Cytophagia</taxon>
        <taxon>Cytophagales</taxon>
        <taxon>Cyclobacteriaceae</taxon>
        <taxon>Cecembia</taxon>
    </lineage>
</organism>
<feature type="domain" description="TonB-dependent receptor plug" evidence="13">
    <location>
        <begin position="50"/>
        <end position="158"/>
    </location>
</feature>
<keyword evidence="3" id="KW-1134">Transmembrane beta strand</keyword>
<dbReference type="EMBL" id="PYGF01000002">
    <property type="protein sequence ID" value="PSL06399.1"/>
    <property type="molecule type" value="Genomic_DNA"/>
</dbReference>
<gene>
    <name evidence="14" type="ORF">CLV48_102215</name>
</gene>
<evidence type="ECO:0000256" key="7">
    <source>
        <dbReference type="ARBA" id="ARBA00023136"/>
    </source>
</evidence>
<protein>
    <submittedName>
        <fullName evidence="14">Iron complex outermembrane receptor protein</fullName>
    </submittedName>
</protein>
<proteinExistence type="inferred from homology"/>
<comment type="caution">
    <text evidence="14">The sequence shown here is derived from an EMBL/GenBank/DDBJ whole genome shotgun (WGS) entry which is preliminary data.</text>
</comment>
<dbReference type="Gene3D" id="2.40.170.20">
    <property type="entry name" value="TonB-dependent receptor, beta-barrel domain"/>
    <property type="match status" value="1"/>
</dbReference>
<feature type="region of interest" description="Disordered" evidence="11">
    <location>
        <begin position="224"/>
        <end position="256"/>
    </location>
</feature>
<keyword evidence="4" id="KW-0812">Transmembrane</keyword>
<evidence type="ECO:0000256" key="3">
    <source>
        <dbReference type="ARBA" id="ARBA00022452"/>
    </source>
</evidence>
<dbReference type="InterPro" id="IPR037066">
    <property type="entry name" value="Plug_dom_sf"/>
</dbReference>
<evidence type="ECO:0000256" key="2">
    <source>
        <dbReference type="ARBA" id="ARBA00022448"/>
    </source>
</evidence>
<keyword evidence="2" id="KW-0813">Transport</keyword>